<evidence type="ECO:0000259" key="2">
    <source>
        <dbReference type="Pfam" id="PF07995"/>
    </source>
</evidence>
<dbReference type="EMBL" id="RXZH01000004">
    <property type="protein sequence ID" value="RTZ15561.1"/>
    <property type="molecule type" value="Genomic_DNA"/>
</dbReference>
<feature type="signal peptide" evidence="1">
    <location>
        <begin position="1"/>
        <end position="22"/>
    </location>
</feature>
<evidence type="ECO:0000313" key="3">
    <source>
        <dbReference type="EMBL" id="RTZ15561.1"/>
    </source>
</evidence>
<keyword evidence="4" id="KW-1185">Reference proteome</keyword>
<feature type="domain" description="Glucose/Sorbosone dehydrogenase" evidence="2">
    <location>
        <begin position="34"/>
        <end position="356"/>
    </location>
</feature>
<dbReference type="InterPro" id="IPR012938">
    <property type="entry name" value="Glc/Sorbosone_DH"/>
</dbReference>
<reference evidence="3 4" key="1">
    <citation type="submission" date="2018-12" db="EMBL/GenBank/DDBJ databases">
        <title>Vibrio sp. isolated from China Sea.</title>
        <authorList>
            <person name="Li Y."/>
        </authorList>
    </citation>
    <scope>NUCLEOTIDE SEQUENCE [LARGE SCALE GENOMIC DNA]</scope>
    <source>
        <strain evidence="3 4">BEI207</strain>
    </source>
</reference>
<dbReference type="RefSeq" id="WP_126574291.1">
    <property type="nucleotide sequence ID" value="NZ_RXZH01000004.1"/>
</dbReference>
<dbReference type="SUPFAM" id="SSF50952">
    <property type="entry name" value="Soluble quinoprotein glucose dehydrogenase"/>
    <property type="match status" value="1"/>
</dbReference>
<dbReference type="AlphaFoldDB" id="A0A3S0MJA9"/>
<evidence type="ECO:0000313" key="4">
    <source>
        <dbReference type="Proteomes" id="UP000268973"/>
    </source>
</evidence>
<protein>
    <submittedName>
        <fullName evidence="3">PQQ-dependent sugar dehydrogenase</fullName>
    </submittedName>
</protein>
<dbReference type="Gene3D" id="2.120.10.30">
    <property type="entry name" value="TolB, C-terminal domain"/>
    <property type="match status" value="1"/>
</dbReference>
<dbReference type="OrthoDB" id="9770043at2"/>
<proteinExistence type="predicted"/>
<name>A0A3S0MJA9_9VIBR</name>
<sequence length="361" mass="39178">MSMKNPLKALLLSLALPFPAVAASWSAEPIVEGLNIPWGLSYVGDNAVVVSEKNGTVGLLNLSNQQYSVIGAHPSVAVYGQGGLLDVAQSPFDEKTVYFTYAKAVGNTIETTLSQASYSEGKLSDWQDVLVTHSGSDGGRHFGSRITFDDEGIYFSVGDRGERDNGQNTETHAGSILKILSTGEPTPENPFLSQKTAKPEIWSYGHRNPQGLFYDSQEKQLWSIEHGPRGGDEINLIMKGANYGWPVTSHGKEYWGPISVGEAEEKEGIISPLKVYVPSIAPGSLLLYRGSTYPELNGKLLAGALKLAHINVLTIVDGAITQEQRILEDLGERIRDIEALPSGDIIFSTDSGKIYRLVRQD</sequence>
<feature type="chain" id="PRO_5018538143" evidence="1">
    <location>
        <begin position="23"/>
        <end position="361"/>
    </location>
</feature>
<keyword evidence="1" id="KW-0732">Signal</keyword>
<dbReference type="InterPro" id="IPR011041">
    <property type="entry name" value="Quinoprot_gluc/sorb_DH_b-prop"/>
</dbReference>
<dbReference type="PANTHER" id="PTHR19328:SF75">
    <property type="entry name" value="ALDOSE SUGAR DEHYDROGENASE YLII"/>
    <property type="match status" value="1"/>
</dbReference>
<gene>
    <name evidence="3" type="ORF">EJ063_10780</name>
</gene>
<dbReference type="PANTHER" id="PTHR19328">
    <property type="entry name" value="HEDGEHOG-INTERACTING PROTEIN"/>
    <property type="match status" value="1"/>
</dbReference>
<dbReference type="Proteomes" id="UP000268973">
    <property type="component" value="Unassembled WGS sequence"/>
</dbReference>
<accession>A0A3S0MJA9</accession>
<dbReference type="Pfam" id="PF07995">
    <property type="entry name" value="GSDH"/>
    <property type="match status" value="1"/>
</dbReference>
<organism evidence="3 4">
    <name type="scientific">Vibrio aquaticus</name>
    <dbReference type="NCBI Taxonomy" id="2496559"/>
    <lineage>
        <taxon>Bacteria</taxon>
        <taxon>Pseudomonadati</taxon>
        <taxon>Pseudomonadota</taxon>
        <taxon>Gammaproteobacteria</taxon>
        <taxon>Vibrionales</taxon>
        <taxon>Vibrionaceae</taxon>
        <taxon>Vibrio</taxon>
    </lineage>
</organism>
<evidence type="ECO:0000256" key="1">
    <source>
        <dbReference type="SAM" id="SignalP"/>
    </source>
</evidence>
<comment type="caution">
    <text evidence="3">The sequence shown here is derived from an EMBL/GenBank/DDBJ whole genome shotgun (WGS) entry which is preliminary data.</text>
</comment>
<dbReference type="InterPro" id="IPR011042">
    <property type="entry name" value="6-blade_b-propeller_TolB-like"/>
</dbReference>